<dbReference type="Proteomes" id="UP000298429">
    <property type="component" value="Unassembled WGS sequence"/>
</dbReference>
<dbReference type="NCBIfam" id="NF047682">
    <property type="entry name" value="LIC12628_fam"/>
    <property type="match status" value="1"/>
</dbReference>
<name>A0A5F2BQN9_9LEPT</name>
<dbReference type="EMBL" id="RQGN01000019">
    <property type="protein sequence ID" value="TGM07952.1"/>
    <property type="molecule type" value="Genomic_DNA"/>
</dbReference>
<accession>A0A5F2BQN9</accession>
<comment type="caution">
    <text evidence="1">The sequence shown here is derived from an EMBL/GenBank/DDBJ whole genome shotgun (WGS) entry which is preliminary data.</text>
</comment>
<proteinExistence type="predicted"/>
<reference evidence="1 2" key="1">
    <citation type="journal article" date="2019" name="PLoS Negl. Trop. Dis.">
        <title>Revisiting the worldwide diversity of Leptospira species in the environment.</title>
        <authorList>
            <person name="Vincent A.T."/>
            <person name="Schiettekatte O."/>
            <person name="Bourhy P."/>
            <person name="Veyrier F.J."/>
            <person name="Picardeau M."/>
        </authorList>
    </citation>
    <scope>NUCLEOTIDE SEQUENCE [LARGE SCALE GENOMIC DNA]</scope>
    <source>
        <strain evidence="1 2">201702444</strain>
    </source>
</reference>
<dbReference type="AlphaFoldDB" id="A0A5F2BQN9"/>
<dbReference type="OrthoDB" id="332780at2"/>
<gene>
    <name evidence="1" type="ORF">EHQ76_03870</name>
</gene>
<organism evidence="1 2">
    <name type="scientific">Leptospira barantonii</name>
    <dbReference type="NCBI Taxonomy" id="2023184"/>
    <lineage>
        <taxon>Bacteria</taxon>
        <taxon>Pseudomonadati</taxon>
        <taxon>Spirochaetota</taxon>
        <taxon>Spirochaetia</taxon>
        <taxon>Leptospirales</taxon>
        <taxon>Leptospiraceae</taxon>
        <taxon>Leptospira</taxon>
    </lineage>
</organism>
<sequence length="73" mass="8483">MIISWEKIRHQHPKEEWKRLLREVDCSGKEGRGSSRIFLDGNGGRKMQFNAGAFLIEKFDFPADLFCKGFHKG</sequence>
<protein>
    <submittedName>
        <fullName evidence="1">Uncharacterized protein</fullName>
    </submittedName>
</protein>
<evidence type="ECO:0000313" key="1">
    <source>
        <dbReference type="EMBL" id="TGM07952.1"/>
    </source>
</evidence>
<evidence type="ECO:0000313" key="2">
    <source>
        <dbReference type="Proteomes" id="UP000298429"/>
    </source>
</evidence>